<sequence length="143" mass="15724">MSLAQLKGATAYLVDSQGISVKAAAEDQDEEVESLLNSFDVDNKAACGMLRISTNETNTLSSKHKRTPAAVPVHHDQLSASLETASAGVIVDTTLSDYQRYWNQFKDFCVTINKVVLADDVDGLYPNLPADFPMWIALWIMDK</sequence>
<name>A0A9P7AUW3_9AGAM</name>
<comment type="caution">
    <text evidence="1">The sequence shown here is derived from an EMBL/GenBank/DDBJ whole genome shotgun (WGS) entry which is preliminary data.</text>
</comment>
<dbReference type="Proteomes" id="UP000719766">
    <property type="component" value="Unassembled WGS sequence"/>
</dbReference>
<evidence type="ECO:0000313" key="2">
    <source>
        <dbReference type="Proteomes" id="UP000719766"/>
    </source>
</evidence>
<protein>
    <submittedName>
        <fullName evidence="1">Uncharacterized protein</fullName>
    </submittedName>
</protein>
<dbReference type="EMBL" id="JABBWE010000018">
    <property type="protein sequence ID" value="KAG1796720.1"/>
    <property type="molecule type" value="Genomic_DNA"/>
</dbReference>
<proteinExistence type="predicted"/>
<accession>A0A9P7AUW3</accession>
<organism evidence="1 2">
    <name type="scientific">Suillus plorans</name>
    <dbReference type="NCBI Taxonomy" id="116603"/>
    <lineage>
        <taxon>Eukaryota</taxon>
        <taxon>Fungi</taxon>
        <taxon>Dikarya</taxon>
        <taxon>Basidiomycota</taxon>
        <taxon>Agaricomycotina</taxon>
        <taxon>Agaricomycetes</taxon>
        <taxon>Agaricomycetidae</taxon>
        <taxon>Boletales</taxon>
        <taxon>Suillineae</taxon>
        <taxon>Suillaceae</taxon>
        <taxon>Suillus</taxon>
    </lineage>
</organism>
<evidence type="ECO:0000313" key="1">
    <source>
        <dbReference type="EMBL" id="KAG1796720.1"/>
    </source>
</evidence>
<dbReference type="RefSeq" id="XP_041162077.1">
    <property type="nucleotide sequence ID" value="XM_041306293.1"/>
</dbReference>
<dbReference type="GeneID" id="64600057"/>
<reference evidence="1" key="1">
    <citation type="journal article" date="2020" name="New Phytol.">
        <title>Comparative genomics reveals dynamic genome evolution in host specialist ectomycorrhizal fungi.</title>
        <authorList>
            <person name="Lofgren L.A."/>
            <person name="Nguyen N.H."/>
            <person name="Vilgalys R."/>
            <person name="Ruytinx J."/>
            <person name="Liao H.L."/>
            <person name="Branco S."/>
            <person name="Kuo A."/>
            <person name="LaButti K."/>
            <person name="Lipzen A."/>
            <person name="Andreopoulos W."/>
            <person name="Pangilinan J."/>
            <person name="Riley R."/>
            <person name="Hundley H."/>
            <person name="Na H."/>
            <person name="Barry K."/>
            <person name="Grigoriev I.V."/>
            <person name="Stajich J.E."/>
            <person name="Kennedy P.G."/>
        </authorList>
    </citation>
    <scope>NUCLEOTIDE SEQUENCE</scope>
    <source>
        <strain evidence="1">S12</strain>
    </source>
</reference>
<keyword evidence="2" id="KW-1185">Reference proteome</keyword>
<dbReference type="OrthoDB" id="2662455at2759"/>
<gene>
    <name evidence="1" type="ORF">HD556DRAFT_1441405</name>
</gene>
<dbReference type="AlphaFoldDB" id="A0A9P7AUW3"/>